<comment type="caution">
    <text evidence="8">The sequence shown here is derived from an EMBL/GenBank/DDBJ whole genome shotgun (WGS) entry which is preliminary data.</text>
</comment>
<dbReference type="InterPro" id="IPR001127">
    <property type="entry name" value="PTS_EIIA_1_perm"/>
</dbReference>
<dbReference type="AlphaFoldDB" id="A0A177KRH7"/>
<name>A0A177KRH7_9BACI</name>
<organism evidence="8 9">
    <name type="scientific">Domibacillus aminovorans</name>
    <dbReference type="NCBI Taxonomy" id="29332"/>
    <lineage>
        <taxon>Bacteria</taxon>
        <taxon>Bacillati</taxon>
        <taxon>Bacillota</taxon>
        <taxon>Bacilli</taxon>
        <taxon>Bacillales</taxon>
        <taxon>Bacillaceae</taxon>
        <taxon>Domibacillus</taxon>
    </lineage>
</organism>
<dbReference type="PANTHER" id="PTHR45008:SF1">
    <property type="entry name" value="PTS SYSTEM GLUCOSE-SPECIFIC EIIA COMPONENT"/>
    <property type="match status" value="1"/>
</dbReference>
<comment type="subcellular location">
    <subcellularLocation>
        <location evidence="1">Cytoplasm</location>
    </subcellularLocation>
</comment>
<evidence type="ECO:0000313" key="9">
    <source>
        <dbReference type="Proteomes" id="UP000077271"/>
    </source>
</evidence>
<evidence type="ECO:0000256" key="6">
    <source>
        <dbReference type="ARBA" id="ARBA00022777"/>
    </source>
</evidence>
<accession>A0A177KRH7</accession>
<dbReference type="PANTHER" id="PTHR45008">
    <property type="entry name" value="PTS SYSTEM GLUCOSE-SPECIFIC EIIA COMPONENT"/>
    <property type="match status" value="1"/>
</dbReference>
<keyword evidence="2" id="KW-0813">Transport</keyword>
<proteinExistence type="predicted"/>
<dbReference type="NCBIfam" id="TIGR00830">
    <property type="entry name" value="PTBA"/>
    <property type="match status" value="1"/>
</dbReference>
<dbReference type="InterPro" id="IPR011055">
    <property type="entry name" value="Dup_hybrid_motif"/>
</dbReference>
<dbReference type="SUPFAM" id="SSF51261">
    <property type="entry name" value="Duplicated hybrid motif"/>
    <property type="match status" value="1"/>
</dbReference>
<dbReference type="GO" id="GO:0009401">
    <property type="term" value="P:phosphoenolpyruvate-dependent sugar phosphotransferase system"/>
    <property type="evidence" value="ECO:0007669"/>
    <property type="project" value="UniProtKB-KW"/>
</dbReference>
<evidence type="ECO:0000256" key="1">
    <source>
        <dbReference type="ARBA" id="ARBA00004496"/>
    </source>
</evidence>
<keyword evidence="3 8" id="KW-0762">Sugar transport</keyword>
<evidence type="ECO:0000256" key="5">
    <source>
        <dbReference type="ARBA" id="ARBA00022683"/>
    </source>
</evidence>
<dbReference type="FunFam" id="2.70.70.10:FF:000001">
    <property type="entry name" value="PTS system glucose-specific IIA component"/>
    <property type="match status" value="1"/>
</dbReference>
<keyword evidence="6" id="KW-0418">Kinase</keyword>
<dbReference type="GO" id="GO:0005737">
    <property type="term" value="C:cytoplasm"/>
    <property type="evidence" value="ECO:0007669"/>
    <property type="project" value="UniProtKB-SubCell"/>
</dbReference>
<evidence type="ECO:0000313" key="8">
    <source>
        <dbReference type="EMBL" id="OAH55707.1"/>
    </source>
</evidence>
<dbReference type="PROSITE" id="PS51093">
    <property type="entry name" value="PTS_EIIA_TYPE_1"/>
    <property type="match status" value="1"/>
</dbReference>
<dbReference type="OrthoDB" id="92465at2"/>
<dbReference type="EMBL" id="LQWZ01000023">
    <property type="protein sequence ID" value="OAH55707.1"/>
    <property type="molecule type" value="Genomic_DNA"/>
</dbReference>
<reference evidence="8 9" key="1">
    <citation type="submission" date="2016-01" db="EMBL/GenBank/DDBJ databases">
        <title>Investigation of taxonomic status of Bacillus aminovorans.</title>
        <authorList>
            <person name="Verma A."/>
            <person name="Pal Y."/>
            <person name="Krishnamurthi S."/>
        </authorList>
    </citation>
    <scope>NUCLEOTIDE SEQUENCE [LARGE SCALE GENOMIC DNA]</scope>
    <source>
        <strain evidence="8 9">DSM 4337</strain>
    </source>
</reference>
<dbReference type="InterPro" id="IPR050890">
    <property type="entry name" value="PTS_EIIA_component"/>
</dbReference>
<dbReference type="PROSITE" id="PS00371">
    <property type="entry name" value="PTS_EIIA_TYPE_1_HIS"/>
    <property type="match status" value="1"/>
</dbReference>
<dbReference type="RefSeq" id="WP_018393571.1">
    <property type="nucleotide sequence ID" value="NZ_LQWZ01000023.1"/>
</dbReference>
<dbReference type="Proteomes" id="UP000077271">
    <property type="component" value="Unassembled WGS sequence"/>
</dbReference>
<gene>
    <name evidence="8" type="ORF">AWH48_03240</name>
</gene>
<sequence>MFGFFKRKEKEVKKDIAGPSGTTGLLPLNDQDFVMPIEGEIIPITEVEDPVFSEKMMGDGFAIIPANGSVVSPVDGEIMNVFPTKHAIGIKSKQGYEILIHVGLETVNLKGEGFTALVKEGDQISKGTELLTFDLEYIKNSAPSTVTPVIFTNATNITVKKQGEVRQGDYGIVSAQ</sequence>
<evidence type="ECO:0000256" key="2">
    <source>
        <dbReference type="ARBA" id="ARBA00022448"/>
    </source>
</evidence>
<dbReference type="GO" id="GO:0016301">
    <property type="term" value="F:kinase activity"/>
    <property type="evidence" value="ECO:0007669"/>
    <property type="project" value="UniProtKB-KW"/>
</dbReference>
<protein>
    <submittedName>
        <fullName evidence="8">PTS glucose transporter subunit IIA</fullName>
    </submittedName>
</protein>
<evidence type="ECO:0000259" key="7">
    <source>
        <dbReference type="PROSITE" id="PS51093"/>
    </source>
</evidence>
<keyword evidence="5" id="KW-0598">Phosphotransferase system</keyword>
<dbReference type="Pfam" id="PF00358">
    <property type="entry name" value="PTS_EIIA_1"/>
    <property type="match status" value="1"/>
</dbReference>
<dbReference type="Gene3D" id="2.70.70.10">
    <property type="entry name" value="Glucose Permease (Domain IIA)"/>
    <property type="match status" value="1"/>
</dbReference>
<feature type="domain" description="PTS EIIA type-1" evidence="7">
    <location>
        <begin position="49"/>
        <end position="153"/>
    </location>
</feature>
<evidence type="ECO:0000256" key="3">
    <source>
        <dbReference type="ARBA" id="ARBA00022597"/>
    </source>
</evidence>
<keyword evidence="4" id="KW-0808">Transferase</keyword>
<evidence type="ECO:0000256" key="4">
    <source>
        <dbReference type="ARBA" id="ARBA00022679"/>
    </source>
</evidence>